<accession>A0ABQ1QPH1</accession>
<dbReference type="InterPro" id="IPR003675">
    <property type="entry name" value="Rce1/LyrA-like_dom"/>
</dbReference>
<name>A0ABQ1QPH1_9RHOB</name>
<keyword evidence="4" id="KW-1185">Reference proteome</keyword>
<dbReference type="Proteomes" id="UP000617355">
    <property type="component" value="Unassembled WGS sequence"/>
</dbReference>
<evidence type="ECO:0000259" key="2">
    <source>
        <dbReference type="Pfam" id="PF02517"/>
    </source>
</evidence>
<feature type="transmembrane region" description="Helical" evidence="1">
    <location>
        <begin position="231"/>
        <end position="250"/>
    </location>
</feature>
<protein>
    <submittedName>
        <fullName evidence="3">Abortive infection protein</fullName>
    </submittedName>
</protein>
<feature type="transmembrane region" description="Helical" evidence="1">
    <location>
        <begin position="204"/>
        <end position="224"/>
    </location>
</feature>
<dbReference type="PANTHER" id="PTHR36435:SF1">
    <property type="entry name" value="CAAX AMINO TERMINAL PROTEASE FAMILY PROTEIN"/>
    <property type="match status" value="1"/>
</dbReference>
<keyword evidence="1" id="KW-1133">Transmembrane helix</keyword>
<organism evidence="3 4">
    <name type="scientific">Sinisalibacter lacisalsi</name>
    <dbReference type="NCBI Taxonomy" id="1526570"/>
    <lineage>
        <taxon>Bacteria</taxon>
        <taxon>Pseudomonadati</taxon>
        <taxon>Pseudomonadota</taxon>
        <taxon>Alphaproteobacteria</taxon>
        <taxon>Rhodobacterales</taxon>
        <taxon>Roseobacteraceae</taxon>
        <taxon>Sinisalibacter</taxon>
    </lineage>
</organism>
<comment type="caution">
    <text evidence="3">The sequence shown here is derived from an EMBL/GenBank/DDBJ whole genome shotgun (WGS) entry which is preliminary data.</text>
</comment>
<dbReference type="Pfam" id="PF02517">
    <property type="entry name" value="Rce1-like"/>
    <property type="match status" value="1"/>
</dbReference>
<feature type="transmembrane region" description="Helical" evidence="1">
    <location>
        <begin position="142"/>
        <end position="161"/>
    </location>
</feature>
<proteinExistence type="predicted"/>
<dbReference type="EMBL" id="BMGI01000003">
    <property type="protein sequence ID" value="GGD37214.1"/>
    <property type="molecule type" value="Genomic_DNA"/>
</dbReference>
<sequence>MTQPPFWQPALPRVQLWRTALGFVIVMAIWLAASFVLVLGGAWLLGQPPGLVAQGNTWAAAAVFFAGFLGFHLGLALVLPLLHRRGYTSLFGPTRRLNLRHMALGAGVMLGLATVLYALMGLEHLLLPEGAAPKLRQVAPLWPWLAGLLPALALIFVQVFAEEALFRGYLLQQLRARFRSALVWGVAPSLVFGLLHFQPGVYGMANALAYVLNATVMGTLAAFITLRTGNLGAAVGLHFGNNAALALIGISGSLEGFSLFVAEVPLASGYMTYSILTQTLVTALVFLAWWRWMNRHRPIANTGPSA</sequence>
<evidence type="ECO:0000256" key="1">
    <source>
        <dbReference type="SAM" id="Phobius"/>
    </source>
</evidence>
<feature type="domain" description="CAAX prenyl protease 2/Lysostaphin resistance protein A-like" evidence="2">
    <location>
        <begin position="148"/>
        <end position="243"/>
    </location>
</feature>
<reference evidence="4" key="1">
    <citation type="journal article" date="2019" name="Int. J. Syst. Evol. Microbiol.">
        <title>The Global Catalogue of Microorganisms (GCM) 10K type strain sequencing project: providing services to taxonomists for standard genome sequencing and annotation.</title>
        <authorList>
            <consortium name="The Broad Institute Genomics Platform"/>
            <consortium name="The Broad Institute Genome Sequencing Center for Infectious Disease"/>
            <person name="Wu L."/>
            <person name="Ma J."/>
        </authorList>
    </citation>
    <scope>NUCLEOTIDE SEQUENCE [LARGE SCALE GENOMIC DNA]</scope>
    <source>
        <strain evidence="4">CGMCC 1.12922</strain>
    </source>
</reference>
<keyword evidence="1" id="KW-0812">Transmembrane</keyword>
<feature type="transmembrane region" description="Helical" evidence="1">
    <location>
        <begin position="270"/>
        <end position="290"/>
    </location>
</feature>
<feature type="transmembrane region" description="Helical" evidence="1">
    <location>
        <begin position="181"/>
        <end position="198"/>
    </location>
</feature>
<feature type="transmembrane region" description="Helical" evidence="1">
    <location>
        <begin position="58"/>
        <end position="82"/>
    </location>
</feature>
<dbReference type="InterPro" id="IPR052710">
    <property type="entry name" value="CAAX_protease"/>
</dbReference>
<feature type="transmembrane region" description="Helical" evidence="1">
    <location>
        <begin position="21"/>
        <end position="46"/>
    </location>
</feature>
<dbReference type="RefSeq" id="WP_188527628.1">
    <property type="nucleotide sequence ID" value="NZ_BMGI01000003.1"/>
</dbReference>
<evidence type="ECO:0000313" key="3">
    <source>
        <dbReference type="EMBL" id="GGD37214.1"/>
    </source>
</evidence>
<keyword evidence="1" id="KW-0472">Membrane</keyword>
<dbReference type="PANTHER" id="PTHR36435">
    <property type="entry name" value="SLR1288 PROTEIN"/>
    <property type="match status" value="1"/>
</dbReference>
<gene>
    <name evidence="3" type="ORF">GCM10011358_21220</name>
</gene>
<evidence type="ECO:0000313" key="4">
    <source>
        <dbReference type="Proteomes" id="UP000617355"/>
    </source>
</evidence>
<feature type="transmembrane region" description="Helical" evidence="1">
    <location>
        <begin position="103"/>
        <end position="122"/>
    </location>
</feature>